<organism evidence="1 2">
    <name type="scientific">Chryseobacterium panacisoli</name>
    <dbReference type="NCBI Taxonomy" id="1807141"/>
    <lineage>
        <taxon>Bacteria</taxon>
        <taxon>Pseudomonadati</taxon>
        <taxon>Bacteroidota</taxon>
        <taxon>Flavobacteriia</taxon>
        <taxon>Flavobacteriales</taxon>
        <taxon>Weeksellaceae</taxon>
        <taxon>Chryseobacterium group</taxon>
        <taxon>Chryseobacterium</taxon>
    </lineage>
</organism>
<keyword evidence="1" id="KW-0614">Plasmid</keyword>
<dbReference type="AlphaFoldDB" id="A0A5D8ZZZ9"/>
<evidence type="ECO:0000313" key="1">
    <source>
        <dbReference type="EMBL" id="TZF99823.1"/>
    </source>
</evidence>
<sequence>MRRSLIIKGFLILSLFGTYDCSSPKETAKENLQNEDLKKFIGKSLTLTGKTINMKLGALLVTENGESIWMDRMDSWPEGYYVNEQKTKTQY</sequence>
<dbReference type="EMBL" id="VTRU01000001">
    <property type="protein sequence ID" value="TZF99823.1"/>
    <property type="molecule type" value="Genomic_DNA"/>
</dbReference>
<proteinExistence type="predicted"/>
<evidence type="ECO:0000313" key="2">
    <source>
        <dbReference type="Proteomes" id="UP000323884"/>
    </source>
</evidence>
<comment type="caution">
    <text evidence="1">The sequence shown here is derived from an EMBL/GenBank/DDBJ whole genome shotgun (WGS) entry which is preliminary data.</text>
</comment>
<reference evidence="1 2" key="1">
    <citation type="submission" date="2019-08" db="EMBL/GenBank/DDBJ databases">
        <title>Draft genome sequence of Chryseobacterium sp. Gsoil 183.</title>
        <authorList>
            <person name="Im W.-T."/>
        </authorList>
    </citation>
    <scope>NUCLEOTIDE SEQUENCE [LARGE SCALE GENOMIC DNA]</scope>
    <source>
        <strain evidence="1 2">Gsoil 183</strain>
        <plasmid evidence="1">unnamed1</plasmid>
    </source>
</reference>
<name>A0A5D8ZZZ9_9FLAO</name>
<protein>
    <submittedName>
        <fullName evidence="1">Uncharacterized protein</fullName>
    </submittedName>
</protein>
<dbReference type="OrthoDB" id="1261838at2"/>
<geneLocation type="plasmid" evidence="1">
    <name>unnamed1</name>
</geneLocation>
<keyword evidence="2" id="KW-1185">Reference proteome</keyword>
<gene>
    <name evidence="1" type="ORF">FW781_07805</name>
</gene>
<dbReference type="RefSeq" id="WP_149386892.1">
    <property type="nucleotide sequence ID" value="NZ_VTRU01000001.1"/>
</dbReference>
<accession>A0A5D8ZZZ9</accession>
<dbReference type="Proteomes" id="UP000323884">
    <property type="component" value="Unassembled WGS sequence"/>
</dbReference>